<evidence type="ECO:0000313" key="6">
    <source>
        <dbReference type="RefSeq" id="XP_030043385.1"/>
    </source>
</evidence>
<keyword evidence="2" id="KW-0677">Repeat</keyword>
<dbReference type="Pfam" id="PF21536">
    <property type="entry name" value="BTB_KLHL33"/>
    <property type="match status" value="1"/>
</dbReference>
<evidence type="ECO:0000256" key="2">
    <source>
        <dbReference type="ARBA" id="ARBA00022737"/>
    </source>
</evidence>
<dbReference type="SMART" id="SM00225">
    <property type="entry name" value="BTB"/>
    <property type="match status" value="2"/>
</dbReference>
<protein>
    <submittedName>
        <fullName evidence="6">Kelch-like protein 33</fullName>
    </submittedName>
</protein>
<dbReference type="PROSITE" id="PS50097">
    <property type="entry name" value="BTB"/>
    <property type="match status" value="2"/>
</dbReference>
<dbReference type="Gene3D" id="2.120.10.80">
    <property type="entry name" value="Kelch-type beta propeller"/>
    <property type="match status" value="1"/>
</dbReference>
<dbReference type="InterPro" id="IPR015915">
    <property type="entry name" value="Kelch-typ_b-propeller"/>
</dbReference>
<dbReference type="SUPFAM" id="SSF54695">
    <property type="entry name" value="POZ domain"/>
    <property type="match status" value="2"/>
</dbReference>
<accession>A0A6P7WYL0</accession>
<dbReference type="FunCoup" id="A0A6P7WYL0">
    <property type="interactions" value="11"/>
</dbReference>
<evidence type="ECO:0000259" key="4">
    <source>
        <dbReference type="PROSITE" id="PS50097"/>
    </source>
</evidence>
<dbReference type="AlphaFoldDB" id="A0A6P7WYL0"/>
<reference evidence="6" key="1">
    <citation type="submission" date="2025-08" db="UniProtKB">
        <authorList>
            <consortium name="RefSeq"/>
        </authorList>
    </citation>
    <scope>IDENTIFICATION</scope>
</reference>
<dbReference type="Pfam" id="PF24681">
    <property type="entry name" value="Kelch_KLHDC2_KLHL20_DRC7"/>
    <property type="match status" value="1"/>
</dbReference>
<dbReference type="CTD" id="123103"/>
<proteinExistence type="predicted"/>
<gene>
    <name evidence="6" type="primary">KLHL33</name>
</gene>
<dbReference type="Gene3D" id="3.30.710.10">
    <property type="entry name" value="Potassium Channel Kv1.1, Chain A"/>
    <property type="match status" value="2"/>
</dbReference>
<dbReference type="InterPro" id="IPR006652">
    <property type="entry name" value="Kelch_1"/>
</dbReference>
<dbReference type="RefSeq" id="XP_030043385.1">
    <property type="nucleotide sequence ID" value="XM_030187525.1"/>
</dbReference>
<dbReference type="PANTHER" id="PTHR45632">
    <property type="entry name" value="LD33804P"/>
    <property type="match status" value="1"/>
</dbReference>
<keyword evidence="5" id="KW-1185">Reference proteome</keyword>
<dbReference type="FunFam" id="1.25.40.420:FF:000001">
    <property type="entry name" value="Kelch-like family member 12"/>
    <property type="match status" value="1"/>
</dbReference>
<dbReference type="SMART" id="SM00875">
    <property type="entry name" value="BACK"/>
    <property type="match status" value="1"/>
</dbReference>
<dbReference type="SMART" id="SM00612">
    <property type="entry name" value="Kelch"/>
    <property type="match status" value="5"/>
</dbReference>
<dbReference type="InterPro" id="IPR011705">
    <property type="entry name" value="BACK"/>
</dbReference>
<name>A0A6P7WYL0_9AMPH</name>
<dbReference type="InParanoid" id="A0A6P7WYL0"/>
<evidence type="ECO:0000313" key="5">
    <source>
        <dbReference type="Proteomes" id="UP000515156"/>
    </source>
</evidence>
<feature type="domain" description="BTB" evidence="4">
    <location>
        <begin position="187"/>
        <end position="254"/>
    </location>
</feature>
<dbReference type="Pfam" id="PF01344">
    <property type="entry name" value="Kelch_1"/>
    <property type="match status" value="1"/>
</dbReference>
<dbReference type="Pfam" id="PF07707">
    <property type="entry name" value="BACK"/>
    <property type="match status" value="1"/>
</dbReference>
<dbReference type="Pfam" id="PF00651">
    <property type="entry name" value="BTB"/>
    <property type="match status" value="1"/>
</dbReference>
<dbReference type="KEGG" id="muo:115457863"/>
<feature type="domain" description="BTB" evidence="4">
    <location>
        <begin position="64"/>
        <end position="128"/>
    </location>
</feature>
<evidence type="ECO:0000256" key="1">
    <source>
        <dbReference type="ARBA" id="ARBA00022441"/>
    </source>
</evidence>
<dbReference type="Gene3D" id="1.25.40.420">
    <property type="match status" value="1"/>
</dbReference>
<dbReference type="InterPro" id="IPR011333">
    <property type="entry name" value="SKP1/BTB/POZ_sf"/>
</dbReference>
<dbReference type="PANTHER" id="PTHR45632:SF14">
    <property type="entry name" value="KELCH-LIKE PROTEIN 33"/>
    <property type="match status" value="1"/>
</dbReference>
<dbReference type="Proteomes" id="UP000515156">
    <property type="component" value="Chromosome 14"/>
</dbReference>
<organism evidence="5 6">
    <name type="scientific">Microcaecilia unicolor</name>
    <dbReference type="NCBI Taxonomy" id="1415580"/>
    <lineage>
        <taxon>Eukaryota</taxon>
        <taxon>Metazoa</taxon>
        <taxon>Chordata</taxon>
        <taxon>Craniata</taxon>
        <taxon>Vertebrata</taxon>
        <taxon>Euteleostomi</taxon>
        <taxon>Amphibia</taxon>
        <taxon>Gymnophiona</taxon>
        <taxon>Siphonopidae</taxon>
        <taxon>Microcaecilia</taxon>
    </lineage>
</organism>
<evidence type="ECO:0000256" key="3">
    <source>
        <dbReference type="SAM" id="MobiDB-lite"/>
    </source>
</evidence>
<dbReference type="InterPro" id="IPR000210">
    <property type="entry name" value="BTB/POZ_dom"/>
</dbReference>
<dbReference type="GeneID" id="115457863"/>
<feature type="region of interest" description="Disordered" evidence="3">
    <location>
        <begin position="1"/>
        <end position="20"/>
    </location>
</feature>
<dbReference type="SUPFAM" id="SSF117281">
    <property type="entry name" value="Kelch motif"/>
    <property type="match status" value="1"/>
</dbReference>
<keyword evidence="1" id="KW-0880">Kelch repeat</keyword>
<dbReference type="OrthoDB" id="45365at2759"/>
<sequence length="751" mass="83947">MSYMEGSQGDPSSTRSRDLCGKMDAGTLEQEKESSVDLQELQNLDYVDDFFCSLCQLREQGLLVDICLALEGRLYQTHCLPLAAVSTFFAEILEQGQRNMVDLEGKATCCGLEALLDFAYEGHCDVSKDSAMEVLRVSEALGAPRVAALCKQFLNPALQDHKEVLASEEKLQNLRGIQELQRHGIGWDLELQADGISLKVHRVILAAGSDFFRGMFTSGMKEAHQDMVSLSTFSSADLSLFISFIYSGSLLLGWDNVFEVTEAALPYQMSGILQLCYRFFRENMESEHSLDVLALAEAFDLPELRQETEDFILRNFKEVAQVPKFQDLKMDQLVALLSQDGLYTTMEFEVFQAVLCWVDEDREARLSQAAKVMKCVRFPLMTNRELRQVIAADLMAPSEKCYKVLEASLLSVPKGPSVLSQLPCRIRLPSHVLVIVGGDSLTRNLSSRVPSQDLWFAHRFISGIGLVKHIEWKALSTLPDMPRFRHAVAVLDNILYVFGGNHFYGKEDVLKSVVRYDPLQDTWERLADMQERHNYFQAVSLGGLLYVLGGNPDNSNTQCLDTVECYDPAKNSWKFVHPLPLPLCGHAAAVSGGKIYVSGGCTGIYHILRDLFHYDPAAGSTHLSPMTHVRGGHVMEALGERLYVAGGLSHGERGYMDLYACEVYSPAEDSWTDIAPLTHTHVVAASVTFLGELYVLGGYSYETYKDTHLVHCYNPKSDRWVNLGTMPKAYTDMKACVLSLPSHLRERTPET</sequence>